<reference evidence="2 3" key="1">
    <citation type="journal article" date="2018" name="Sci. Rep.">
        <title>Genome sequence of the cauliflower mushroom Sparassis crispa (Hanabiratake) and its association with beneficial usage.</title>
        <authorList>
            <person name="Kiyama R."/>
            <person name="Furutani Y."/>
            <person name="Kawaguchi K."/>
            <person name="Nakanishi T."/>
        </authorList>
    </citation>
    <scope>NUCLEOTIDE SEQUENCE [LARGE SCALE GENOMIC DNA]</scope>
</reference>
<dbReference type="EMBL" id="BFAD01000014">
    <property type="protein sequence ID" value="GBE88976.1"/>
    <property type="molecule type" value="Genomic_DNA"/>
</dbReference>
<feature type="region of interest" description="Disordered" evidence="1">
    <location>
        <begin position="74"/>
        <end position="94"/>
    </location>
</feature>
<gene>
    <name evidence="2" type="ORF">SCP_1403840</name>
</gene>
<name>A0A401H3F9_9APHY</name>
<accession>A0A401H3F9</accession>
<protein>
    <submittedName>
        <fullName evidence="2">Uncharacterized protein</fullName>
    </submittedName>
</protein>
<dbReference type="AlphaFoldDB" id="A0A401H3F9"/>
<dbReference type="InParanoid" id="A0A401H3F9"/>
<organism evidence="2 3">
    <name type="scientific">Sparassis crispa</name>
    <dbReference type="NCBI Taxonomy" id="139825"/>
    <lineage>
        <taxon>Eukaryota</taxon>
        <taxon>Fungi</taxon>
        <taxon>Dikarya</taxon>
        <taxon>Basidiomycota</taxon>
        <taxon>Agaricomycotina</taxon>
        <taxon>Agaricomycetes</taxon>
        <taxon>Polyporales</taxon>
        <taxon>Sparassidaceae</taxon>
        <taxon>Sparassis</taxon>
    </lineage>
</organism>
<proteinExistence type="predicted"/>
<dbReference type="RefSeq" id="XP_027619889.1">
    <property type="nucleotide sequence ID" value="XM_027764088.1"/>
</dbReference>
<keyword evidence="3" id="KW-1185">Reference proteome</keyword>
<comment type="caution">
    <text evidence="2">The sequence shown here is derived from an EMBL/GenBank/DDBJ whole genome shotgun (WGS) entry which is preliminary data.</text>
</comment>
<evidence type="ECO:0000256" key="1">
    <source>
        <dbReference type="SAM" id="MobiDB-lite"/>
    </source>
</evidence>
<dbReference type="GeneID" id="38785893"/>
<evidence type="ECO:0000313" key="3">
    <source>
        <dbReference type="Proteomes" id="UP000287166"/>
    </source>
</evidence>
<evidence type="ECO:0000313" key="2">
    <source>
        <dbReference type="EMBL" id="GBE88976.1"/>
    </source>
</evidence>
<dbReference type="Proteomes" id="UP000287166">
    <property type="component" value="Unassembled WGS sequence"/>
</dbReference>
<sequence length="94" mass="10324">MKGFFIGPSSDQAFEVLCSYMDSDDFIRADVLTDEGQSPWETAFHREVRRLERDAPRSCYLTLLGMGNNGTLAQSGGVGTSMGGRTSRSRVVPE</sequence>